<feature type="domain" description="VWFA" evidence="1">
    <location>
        <begin position="235"/>
        <end position="413"/>
    </location>
</feature>
<organism evidence="2">
    <name type="scientific">mine drainage metagenome</name>
    <dbReference type="NCBI Taxonomy" id="410659"/>
    <lineage>
        <taxon>unclassified sequences</taxon>
        <taxon>metagenomes</taxon>
        <taxon>ecological metagenomes</taxon>
    </lineage>
</organism>
<dbReference type="AlphaFoldDB" id="A0A1J5SXK4"/>
<dbReference type="Pfam" id="PF00092">
    <property type="entry name" value="VWA"/>
    <property type="match status" value="1"/>
</dbReference>
<dbReference type="CDD" id="cd01465">
    <property type="entry name" value="vWA_subgroup"/>
    <property type="match status" value="1"/>
</dbReference>
<dbReference type="EMBL" id="MLJW01000015">
    <property type="protein sequence ID" value="OIR13290.1"/>
    <property type="molecule type" value="Genomic_DNA"/>
</dbReference>
<dbReference type="SUPFAM" id="SSF53300">
    <property type="entry name" value="vWA-like"/>
    <property type="match status" value="1"/>
</dbReference>
<dbReference type="PROSITE" id="PS50234">
    <property type="entry name" value="VWFA"/>
    <property type="match status" value="1"/>
</dbReference>
<comment type="caution">
    <text evidence="2">The sequence shown here is derived from an EMBL/GenBank/DDBJ whole genome shotgun (WGS) entry which is preliminary data.</text>
</comment>
<dbReference type="InterPro" id="IPR022156">
    <property type="entry name" value="Uncharacterised_YfbK_N"/>
</dbReference>
<gene>
    <name evidence="2" type="ORF">GALL_56750</name>
</gene>
<sequence length="582" mass="65078">MKSCLLTIGLCFAIFSTAIGQYYLQGEVKDEKGRLLSGIKINLYSQGNYLFSSGSSGLFGIPSSLQIDTITLSADGYETLRKAVETEKYQVMVMKMLPALASMRKTKLTSKTINLKKEDNKLFSGYGESYSSLAENVFVDAIHYPETGLSLNIDRASYSNVRRFLVNQMRVPVDAVRIEEMLNYFDLRTNKTNNNFKNFTCNTTLTSCPWNAENKLFFINLTAPKINLDTIPSSNLVFLIDVSGSMERTNRLPLLQTAFKLLVENLRAKDTISIVTYGGGVNIRLYSTSGTEKEKINNIIDSLYADGDTPGEGAIRTAYSIARRSFIKNGNNRIILATDGDFNVGQTSEKELEDLISFERQSGIYLTCLGVGMGNYKDSKLEVLAKKGNGNFAYLDNINEAEKVLVTEFTKTIYAVANDAFLNVRFSNNYVKEYRLIGFDNKKDAVTDSSSVLDGGEVGSGHNTTAIFEIIPNKEIKDSTAAFANMILQYHLPADEKIITQEFNAAYEPQDFSTAPNPVRFATAVAMFGSLIKQSKFVKYNYEAVKLIAQNAANIHNTSQQEFIMLIQKADRLYNYYKKKRK</sequence>
<reference evidence="2" key="1">
    <citation type="submission" date="2016-10" db="EMBL/GenBank/DDBJ databases">
        <title>Sequence of Gallionella enrichment culture.</title>
        <authorList>
            <person name="Poehlein A."/>
            <person name="Muehling M."/>
            <person name="Daniel R."/>
        </authorList>
    </citation>
    <scope>NUCLEOTIDE SEQUENCE</scope>
</reference>
<dbReference type="Pfam" id="PF12034">
    <property type="entry name" value="YfbK_C"/>
    <property type="match status" value="1"/>
</dbReference>
<dbReference type="Pfam" id="PF12450">
    <property type="entry name" value="vWF_A"/>
    <property type="match status" value="1"/>
</dbReference>
<proteinExistence type="predicted"/>
<dbReference type="PANTHER" id="PTHR10166:SF37">
    <property type="entry name" value="STOLID, ISOFORM H"/>
    <property type="match status" value="1"/>
</dbReference>
<dbReference type="PANTHER" id="PTHR10166">
    <property type="entry name" value="VOLTAGE-DEPENDENT CALCIUM CHANNEL SUBUNIT ALPHA-2/DELTA-RELATED"/>
    <property type="match status" value="1"/>
</dbReference>
<dbReference type="InterPro" id="IPR051173">
    <property type="entry name" value="Ca_channel_alpha-2/delta"/>
</dbReference>
<accession>A0A1J5SXK4</accession>
<protein>
    <submittedName>
        <fullName evidence="2">von Willebrand factor</fullName>
    </submittedName>
</protein>
<dbReference type="InterPro" id="IPR021908">
    <property type="entry name" value="YfbK_C"/>
</dbReference>
<dbReference type="InterPro" id="IPR002035">
    <property type="entry name" value="VWF_A"/>
</dbReference>
<name>A0A1J5SXK4_9ZZZZ</name>
<dbReference type="Gene3D" id="3.40.50.410">
    <property type="entry name" value="von Willebrand factor, type A domain"/>
    <property type="match status" value="1"/>
</dbReference>
<dbReference type="SMART" id="SM00327">
    <property type="entry name" value="VWA"/>
    <property type="match status" value="1"/>
</dbReference>
<evidence type="ECO:0000259" key="1">
    <source>
        <dbReference type="PROSITE" id="PS50234"/>
    </source>
</evidence>
<evidence type="ECO:0000313" key="2">
    <source>
        <dbReference type="EMBL" id="OIR13290.1"/>
    </source>
</evidence>
<dbReference type="InterPro" id="IPR036465">
    <property type="entry name" value="vWFA_dom_sf"/>
</dbReference>